<dbReference type="Gramene" id="MELO3C031770.2.1">
    <property type="protein sequence ID" value="MELO3C031770.2.1"/>
    <property type="gene ID" value="MELO3C031770.2"/>
</dbReference>
<keyword evidence="1" id="KW-0472">Membrane</keyword>
<dbReference type="AlphaFoldDB" id="A0A9I9EC73"/>
<reference evidence="2" key="1">
    <citation type="submission" date="2023-03" db="UniProtKB">
        <authorList>
            <consortium name="EnsemblPlants"/>
        </authorList>
    </citation>
    <scope>IDENTIFICATION</scope>
</reference>
<protein>
    <submittedName>
        <fullName evidence="2">Uncharacterized protein</fullName>
    </submittedName>
</protein>
<sequence length="214" mass="24118">MKHGQQYILNWLTEPTKRSHQMNSVAAEVLGKFTRAFCNEHLATCTHLKGMEHLYVKRYKTWHGTSIGGRNLTFEQEFASSQTLFTKALRFTKEEPFAASIAKRCHFVALILSCFPFPLLSSSISIIILKHLVISFLSTIPSPSLLFFTLTPIFHTSSIILALVAWSAHNSHATVGTPTATHSIVKFHPQCVTKQPTDRWLKISTCEHHGTIFP</sequence>
<feature type="transmembrane region" description="Helical" evidence="1">
    <location>
        <begin position="145"/>
        <end position="166"/>
    </location>
</feature>
<keyword evidence="1" id="KW-0812">Transmembrane</keyword>
<accession>A0A9I9EC73</accession>
<evidence type="ECO:0000256" key="1">
    <source>
        <dbReference type="SAM" id="Phobius"/>
    </source>
</evidence>
<keyword evidence="1" id="KW-1133">Transmembrane helix</keyword>
<name>A0A9I9EC73_CUCME</name>
<evidence type="ECO:0000313" key="2">
    <source>
        <dbReference type="EnsemblPlants" id="MELO3C031770.2.1"/>
    </source>
</evidence>
<organism evidence="2">
    <name type="scientific">Cucumis melo</name>
    <name type="common">Muskmelon</name>
    <dbReference type="NCBI Taxonomy" id="3656"/>
    <lineage>
        <taxon>Eukaryota</taxon>
        <taxon>Viridiplantae</taxon>
        <taxon>Streptophyta</taxon>
        <taxon>Embryophyta</taxon>
        <taxon>Tracheophyta</taxon>
        <taxon>Spermatophyta</taxon>
        <taxon>Magnoliopsida</taxon>
        <taxon>eudicotyledons</taxon>
        <taxon>Gunneridae</taxon>
        <taxon>Pentapetalae</taxon>
        <taxon>rosids</taxon>
        <taxon>fabids</taxon>
        <taxon>Cucurbitales</taxon>
        <taxon>Cucurbitaceae</taxon>
        <taxon>Benincaseae</taxon>
        <taxon>Cucumis</taxon>
    </lineage>
</organism>
<dbReference type="EnsemblPlants" id="MELO3C031770.2.1">
    <property type="protein sequence ID" value="MELO3C031770.2.1"/>
    <property type="gene ID" value="MELO3C031770.2"/>
</dbReference>
<feature type="transmembrane region" description="Helical" evidence="1">
    <location>
        <begin position="107"/>
        <end position="133"/>
    </location>
</feature>
<proteinExistence type="predicted"/>